<evidence type="ECO:0000313" key="2">
    <source>
        <dbReference type="Proteomes" id="UP000267606"/>
    </source>
</evidence>
<sequence length="33" mass="3992">METKVLMHPKSNLHPTMIPYLLISQRKMQRIQK</sequence>
<dbReference type="WBParaSite" id="OFLC_0000612201-mRNA-1">
    <property type="protein sequence ID" value="OFLC_0000612201-mRNA-1"/>
    <property type="gene ID" value="OFLC_0000612201"/>
</dbReference>
<dbReference type="EMBL" id="UZAJ01005649">
    <property type="protein sequence ID" value="VDO45508.1"/>
    <property type="molecule type" value="Genomic_DNA"/>
</dbReference>
<dbReference type="AlphaFoldDB" id="A0A183HF61"/>
<name>A0A183HF61_9BILA</name>
<reference evidence="3" key="1">
    <citation type="submission" date="2016-06" db="UniProtKB">
        <authorList>
            <consortium name="WormBaseParasite"/>
        </authorList>
    </citation>
    <scope>IDENTIFICATION</scope>
</reference>
<proteinExistence type="predicted"/>
<gene>
    <name evidence="1" type="ORF">OFLC_LOCUS6123</name>
</gene>
<accession>A0A183HF61</accession>
<evidence type="ECO:0000313" key="1">
    <source>
        <dbReference type="EMBL" id="VDO45508.1"/>
    </source>
</evidence>
<organism evidence="3">
    <name type="scientific">Onchocerca flexuosa</name>
    <dbReference type="NCBI Taxonomy" id="387005"/>
    <lineage>
        <taxon>Eukaryota</taxon>
        <taxon>Metazoa</taxon>
        <taxon>Ecdysozoa</taxon>
        <taxon>Nematoda</taxon>
        <taxon>Chromadorea</taxon>
        <taxon>Rhabditida</taxon>
        <taxon>Spirurina</taxon>
        <taxon>Spiruromorpha</taxon>
        <taxon>Filarioidea</taxon>
        <taxon>Onchocercidae</taxon>
        <taxon>Onchocerca</taxon>
    </lineage>
</organism>
<dbReference type="Proteomes" id="UP000267606">
    <property type="component" value="Unassembled WGS sequence"/>
</dbReference>
<evidence type="ECO:0000313" key="3">
    <source>
        <dbReference type="WBParaSite" id="OFLC_0000612201-mRNA-1"/>
    </source>
</evidence>
<keyword evidence="2" id="KW-1185">Reference proteome</keyword>
<protein>
    <submittedName>
        <fullName evidence="1 3">Uncharacterized protein</fullName>
    </submittedName>
</protein>
<reference evidence="1 2" key="2">
    <citation type="submission" date="2018-11" db="EMBL/GenBank/DDBJ databases">
        <authorList>
            <consortium name="Pathogen Informatics"/>
        </authorList>
    </citation>
    <scope>NUCLEOTIDE SEQUENCE [LARGE SCALE GENOMIC DNA]</scope>
</reference>